<evidence type="ECO:0000313" key="1">
    <source>
        <dbReference type="EMBL" id="GAA3592039.1"/>
    </source>
</evidence>
<dbReference type="Proteomes" id="UP001500630">
    <property type="component" value="Unassembled WGS sequence"/>
</dbReference>
<dbReference type="SUPFAM" id="SSF51419">
    <property type="entry name" value="PLP-binding barrel"/>
    <property type="match status" value="1"/>
</dbReference>
<dbReference type="InterPro" id="IPR029066">
    <property type="entry name" value="PLP-binding_barrel"/>
</dbReference>
<evidence type="ECO:0008006" key="3">
    <source>
        <dbReference type="Google" id="ProtNLM"/>
    </source>
</evidence>
<dbReference type="PANTHER" id="PTHR28004:SF2">
    <property type="entry name" value="D-SERINE DEHYDRATASE"/>
    <property type="match status" value="1"/>
</dbReference>
<protein>
    <recommendedName>
        <fullName evidence="3">Alanine racemase N-terminal domain-containing protein</fullName>
    </recommendedName>
</protein>
<dbReference type="EMBL" id="BAABDQ010000027">
    <property type="protein sequence ID" value="GAA3592039.1"/>
    <property type="molecule type" value="Genomic_DNA"/>
</dbReference>
<dbReference type="RefSeq" id="WP_345571740.1">
    <property type="nucleotide sequence ID" value="NZ_BAABDQ010000027.1"/>
</dbReference>
<dbReference type="PANTHER" id="PTHR28004">
    <property type="entry name" value="ZGC:162816-RELATED"/>
    <property type="match status" value="1"/>
</dbReference>
<accession>A0ABP6YVY6</accession>
<dbReference type="Gene3D" id="3.20.20.10">
    <property type="entry name" value="Alanine racemase"/>
    <property type="match status" value="1"/>
</dbReference>
<proteinExistence type="predicted"/>
<gene>
    <name evidence="1" type="ORF">GCM10022419_088610</name>
</gene>
<evidence type="ECO:0000313" key="2">
    <source>
        <dbReference type="Proteomes" id="UP001500630"/>
    </source>
</evidence>
<reference evidence="2" key="1">
    <citation type="journal article" date="2019" name="Int. J. Syst. Evol. Microbiol.">
        <title>The Global Catalogue of Microorganisms (GCM) 10K type strain sequencing project: providing services to taxonomists for standard genome sequencing and annotation.</title>
        <authorList>
            <consortium name="The Broad Institute Genomics Platform"/>
            <consortium name="The Broad Institute Genome Sequencing Center for Infectious Disease"/>
            <person name="Wu L."/>
            <person name="Ma J."/>
        </authorList>
    </citation>
    <scope>NUCLEOTIDE SEQUENCE [LARGE SCALE GENOMIC DNA]</scope>
    <source>
        <strain evidence="2">JCM 17326</strain>
    </source>
</reference>
<comment type="caution">
    <text evidence="1">The sequence shown here is derived from an EMBL/GenBank/DDBJ whole genome shotgun (WGS) entry which is preliminary data.</text>
</comment>
<sequence>MYPELDTPSLVIDLDAVRANVAEMARAAAAHGVRLRPHIKTHKVPELARIRLDAGACGIRRCASEWPRRRRPRPAC</sequence>
<name>A0ABP6YVY6_9ACTN</name>
<organism evidence="1 2">
    <name type="scientific">Nonomuraea rosea</name>
    <dbReference type="NCBI Taxonomy" id="638574"/>
    <lineage>
        <taxon>Bacteria</taxon>
        <taxon>Bacillati</taxon>
        <taxon>Actinomycetota</taxon>
        <taxon>Actinomycetes</taxon>
        <taxon>Streptosporangiales</taxon>
        <taxon>Streptosporangiaceae</taxon>
        <taxon>Nonomuraea</taxon>
    </lineage>
</organism>
<dbReference type="InterPro" id="IPR051466">
    <property type="entry name" value="D-amino_acid_metab_enzyme"/>
</dbReference>
<keyword evidence="2" id="KW-1185">Reference proteome</keyword>